<dbReference type="OrthoDB" id="3642468at2759"/>
<evidence type="ECO:0000313" key="3">
    <source>
        <dbReference type="EMBL" id="UNI20825.1"/>
    </source>
</evidence>
<feature type="region of interest" description="Disordered" evidence="1">
    <location>
        <begin position="225"/>
        <end position="244"/>
    </location>
</feature>
<protein>
    <submittedName>
        <fullName evidence="3">Uncharacterized protein</fullName>
    </submittedName>
</protein>
<keyword evidence="4" id="KW-1185">Reference proteome</keyword>
<dbReference type="KEGG" id="ptkz:JDV02_006877"/>
<sequence>MEDVFQNLSFLDQWNYKSTDDSSFKVAELWLQKTSGKISVKSQTVEAGGINRWLSQRTRGLGDQEESVILRVIWAEISVLDKTINISEAVQDELLGKLGLKVAHGYSRSLISGVTAFPPRSSNPALDSRAYSICYVPKLAALWSHTRSITPDGPPPITNCIMFVQRDEKAGLQQCLNMSWDLNICRNPMFPAFALALLLGTQIDKSNGDIKVQIRKIEKRTGYSTFTSRQADKPAEEELGELSAQTSGSAAKLASTMRKTKSLERVLDWILKMLAEEESRMQQIQTQRGGILDAEQSTQEGSDLLKSHVDILRERSKNQFLDTEYTLKRTEVQVHALFSIITQQDSLRNLALAQDTHAIAYHSYRDSSSMKTLAVVTMFFLPGSFISALFSTACFDWEAADKHGTDIGVRPTSQFRLYWAITIPLTLMTFTLYFLWLYIQKRDRDRKLEGKAAALNYAQSEKERNLEEAEGHYLARRRRTMDPRVQTMYSTWNTK</sequence>
<name>A0A9Q8VBS2_9HYPO</name>
<feature type="transmembrane region" description="Helical" evidence="2">
    <location>
        <begin position="373"/>
        <end position="397"/>
    </location>
</feature>
<dbReference type="AlphaFoldDB" id="A0A9Q8VBS2"/>
<evidence type="ECO:0000256" key="2">
    <source>
        <dbReference type="SAM" id="Phobius"/>
    </source>
</evidence>
<dbReference type="RefSeq" id="XP_047844306.1">
    <property type="nucleotide sequence ID" value="XM_047988312.1"/>
</dbReference>
<keyword evidence="2" id="KW-0812">Transmembrane</keyword>
<gene>
    <name evidence="3" type="ORF">JDV02_006877</name>
</gene>
<accession>A0A9Q8VBS2</accession>
<organism evidence="3 4">
    <name type="scientific">Purpureocillium takamizusanense</name>
    <dbReference type="NCBI Taxonomy" id="2060973"/>
    <lineage>
        <taxon>Eukaryota</taxon>
        <taxon>Fungi</taxon>
        <taxon>Dikarya</taxon>
        <taxon>Ascomycota</taxon>
        <taxon>Pezizomycotina</taxon>
        <taxon>Sordariomycetes</taxon>
        <taxon>Hypocreomycetidae</taxon>
        <taxon>Hypocreales</taxon>
        <taxon>Ophiocordycipitaceae</taxon>
        <taxon>Purpureocillium</taxon>
    </lineage>
</organism>
<dbReference type="Gene3D" id="1.20.58.340">
    <property type="entry name" value="Magnesium transport protein CorA, transmembrane region"/>
    <property type="match status" value="1"/>
</dbReference>
<dbReference type="EMBL" id="CP086359">
    <property type="protein sequence ID" value="UNI20825.1"/>
    <property type="molecule type" value="Genomic_DNA"/>
</dbReference>
<dbReference type="GeneID" id="72068826"/>
<dbReference type="Proteomes" id="UP000829364">
    <property type="component" value="Chromosome 6"/>
</dbReference>
<feature type="transmembrane region" description="Helical" evidence="2">
    <location>
        <begin position="417"/>
        <end position="439"/>
    </location>
</feature>
<evidence type="ECO:0000256" key="1">
    <source>
        <dbReference type="SAM" id="MobiDB-lite"/>
    </source>
</evidence>
<evidence type="ECO:0000313" key="4">
    <source>
        <dbReference type="Proteomes" id="UP000829364"/>
    </source>
</evidence>
<reference evidence="3" key="1">
    <citation type="submission" date="2021-11" db="EMBL/GenBank/DDBJ databases">
        <title>Purpureocillium_takamizusanense_genome.</title>
        <authorList>
            <person name="Nguyen N.-H."/>
        </authorList>
    </citation>
    <scope>NUCLEOTIDE SEQUENCE</scope>
    <source>
        <strain evidence="3">PT3</strain>
    </source>
</reference>
<keyword evidence="2" id="KW-0472">Membrane</keyword>
<keyword evidence="2" id="KW-1133">Transmembrane helix</keyword>
<proteinExistence type="predicted"/>